<comment type="caution">
    <text evidence="1">The sequence shown here is derived from an EMBL/GenBank/DDBJ whole genome shotgun (WGS) entry which is preliminary data.</text>
</comment>
<dbReference type="AlphaFoldDB" id="A0A0V1MB53"/>
<keyword evidence="2" id="KW-1185">Reference proteome</keyword>
<proteinExistence type="predicted"/>
<evidence type="ECO:0000313" key="1">
    <source>
        <dbReference type="EMBL" id="KRZ68883.1"/>
    </source>
</evidence>
<name>A0A0V1MB53_9BILA</name>
<dbReference type="Proteomes" id="UP000054843">
    <property type="component" value="Unassembled WGS sequence"/>
</dbReference>
<sequence>MELLQRMSSAGTDTISNVWKDIAFFHGQDQYDCAGHLNECCRSQGWGSSPWAH</sequence>
<evidence type="ECO:0000313" key="2">
    <source>
        <dbReference type="Proteomes" id="UP000054843"/>
    </source>
</evidence>
<gene>
    <name evidence="1" type="ORF">T10_1845</name>
</gene>
<dbReference type="EMBL" id="JYDO01000151">
    <property type="protein sequence ID" value="KRZ68883.1"/>
    <property type="molecule type" value="Genomic_DNA"/>
</dbReference>
<protein>
    <submittedName>
        <fullName evidence="1">Uncharacterized protein</fullName>
    </submittedName>
</protein>
<reference evidence="1 2" key="1">
    <citation type="submission" date="2015-01" db="EMBL/GenBank/DDBJ databases">
        <title>Evolution of Trichinella species and genotypes.</title>
        <authorList>
            <person name="Korhonen P.K."/>
            <person name="Edoardo P."/>
            <person name="Giuseppe L.R."/>
            <person name="Gasser R.B."/>
        </authorList>
    </citation>
    <scope>NUCLEOTIDE SEQUENCE [LARGE SCALE GENOMIC DNA]</scope>
    <source>
        <strain evidence="1">ISS1980</strain>
    </source>
</reference>
<accession>A0A0V1MB53</accession>
<organism evidence="1 2">
    <name type="scientific">Trichinella papuae</name>
    <dbReference type="NCBI Taxonomy" id="268474"/>
    <lineage>
        <taxon>Eukaryota</taxon>
        <taxon>Metazoa</taxon>
        <taxon>Ecdysozoa</taxon>
        <taxon>Nematoda</taxon>
        <taxon>Enoplea</taxon>
        <taxon>Dorylaimia</taxon>
        <taxon>Trichinellida</taxon>
        <taxon>Trichinellidae</taxon>
        <taxon>Trichinella</taxon>
    </lineage>
</organism>